<feature type="transmembrane region" description="Helical" evidence="1">
    <location>
        <begin position="112"/>
        <end position="132"/>
    </location>
</feature>
<keyword evidence="1" id="KW-1133">Transmembrane helix</keyword>
<feature type="transmembrane region" description="Helical" evidence="1">
    <location>
        <begin position="389"/>
        <end position="412"/>
    </location>
</feature>
<keyword evidence="3" id="KW-1185">Reference proteome</keyword>
<feature type="transmembrane region" description="Helical" evidence="1">
    <location>
        <begin position="137"/>
        <end position="156"/>
    </location>
</feature>
<dbReference type="STRING" id="1302690.BUE76_19885"/>
<feature type="transmembrane region" description="Helical" evidence="1">
    <location>
        <begin position="191"/>
        <end position="209"/>
    </location>
</feature>
<evidence type="ECO:0008006" key="4">
    <source>
        <dbReference type="Google" id="ProtNLM"/>
    </source>
</evidence>
<dbReference type="AlphaFoldDB" id="A0A1M5DS23"/>
<evidence type="ECO:0000256" key="1">
    <source>
        <dbReference type="SAM" id="Phobius"/>
    </source>
</evidence>
<dbReference type="RefSeq" id="WP_073044573.1">
    <property type="nucleotide sequence ID" value="NZ_FQUO01000011.1"/>
</dbReference>
<evidence type="ECO:0000313" key="2">
    <source>
        <dbReference type="EMBL" id="SHF69797.1"/>
    </source>
</evidence>
<feature type="transmembrane region" description="Helical" evidence="1">
    <location>
        <begin position="6"/>
        <end position="24"/>
    </location>
</feature>
<gene>
    <name evidence="2" type="ORF">SAMN05444008_11163</name>
</gene>
<dbReference type="Proteomes" id="UP000184368">
    <property type="component" value="Unassembled WGS sequence"/>
</dbReference>
<feature type="transmembrane region" description="Helical" evidence="1">
    <location>
        <begin position="353"/>
        <end position="373"/>
    </location>
</feature>
<protein>
    <recommendedName>
        <fullName evidence="4">Dolichyl-phosphate-mannose-protein mannosyltransferase</fullName>
    </recommendedName>
</protein>
<evidence type="ECO:0000313" key="3">
    <source>
        <dbReference type="Proteomes" id="UP000184368"/>
    </source>
</evidence>
<feature type="transmembrane region" description="Helical" evidence="1">
    <location>
        <begin position="418"/>
        <end position="435"/>
    </location>
</feature>
<proteinExistence type="predicted"/>
<name>A0A1M5DS23_9BACT</name>
<dbReference type="OrthoDB" id="3862418at2"/>
<feature type="transmembrane region" description="Helical" evidence="1">
    <location>
        <begin position="45"/>
        <end position="63"/>
    </location>
</feature>
<feature type="transmembrane region" description="Helical" evidence="1">
    <location>
        <begin position="268"/>
        <end position="285"/>
    </location>
</feature>
<feature type="transmembrane region" description="Helical" evidence="1">
    <location>
        <begin position="162"/>
        <end position="184"/>
    </location>
</feature>
<dbReference type="EMBL" id="FQUO01000011">
    <property type="protein sequence ID" value="SHF69797.1"/>
    <property type="molecule type" value="Genomic_DNA"/>
</dbReference>
<keyword evidence="1" id="KW-0472">Membrane</keyword>
<reference evidence="2 3" key="1">
    <citation type="submission" date="2016-11" db="EMBL/GenBank/DDBJ databases">
        <authorList>
            <person name="Jaros S."/>
            <person name="Januszkiewicz K."/>
            <person name="Wedrychowicz H."/>
        </authorList>
    </citation>
    <scope>NUCLEOTIDE SEQUENCE [LARGE SCALE GENOMIC DNA]</scope>
    <source>
        <strain evidence="2 3">DSM 26897</strain>
    </source>
</reference>
<accession>A0A1M5DS23</accession>
<feature type="transmembrane region" description="Helical" evidence="1">
    <location>
        <begin position="221"/>
        <end position="247"/>
    </location>
</feature>
<organism evidence="2 3">
    <name type="scientific">Cnuella takakiae</name>
    <dbReference type="NCBI Taxonomy" id="1302690"/>
    <lineage>
        <taxon>Bacteria</taxon>
        <taxon>Pseudomonadati</taxon>
        <taxon>Bacteroidota</taxon>
        <taxon>Chitinophagia</taxon>
        <taxon>Chitinophagales</taxon>
        <taxon>Chitinophagaceae</taxon>
        <taxon>Cnuella</taxon>
    </lineage>
</organism>
<keyword evidence="1" id="KW-0812">Transmembrane</keyword>
<sequence length="458" mass="52405">MQNLTIWDLLLTPVYLLVLSAIAHRQRDKRYPAGHSLRPYFLPGLYLKFGGAIFIGLLYQFYYKGGDTYKFFHHTLVINSALSKDVGTWLKLITQQPVENNPELYKYVSQMFWYRDTASYMVASIGAVFGLLHGTSYLPIAVTFAYFSFTGTWALYRTFVSLYPALHKQMAVAFLFIPSTFVWGSGVFKDTVCMFGLGWMIYTVFRLFIFKDFSVKNTCLLALSFYLVALIKLYILMAFLPALVIWLMTTYSDKITYGRLKSVLKTSLIFLAAGTFYFLLQVFAAEMEQYSLDNLAQTAATTRNWIFYVSEQQDGSGYDLGEFSPTLTGMLKKFPQAVAVTLFRPFPWEAKKMIIMLNALEATAFTYFTFLAFRRRGIWPTFKLIGKDATLLFCLIFSLIFAFAVGITTYNFGTLSRYKIPCLPFYGAFLVILIYEGKNRTGLRTTQGFLKDQGVDSL</sequence>